<evidence type="ECO:0000256" key="4">
    <source>
        <dbReference type="ARBA" id="ARBA00022692"/>
    </source>
</evidence>
<dbReference type="GO" id="GO:0019646">
    <property type="term" value="P:aerobic electron transport chain"/>
    <property type="evidence" value="ECO:0007669"/>
    <property type="project" value="TreeGrafter"/>
</dbReference>
<dbReference type="InterPro" id="IPR003317">
    <property type="entry name" value="Cyt-d_oxidase_su2"/>
</dbReference>
<dbReference type="GO" id="GO:0009055">
    <property type="term" value="F:electron transfer activity"/>
    <property type="evidence" value="ECO:0007669"/>
    <property type="project" value="TreeGrafter"/>
</dbReference>
<keyword evidence="4 7" id="KW-0812">Transmembrane</keyword>
<keyword evidence="5 7" id="KW-1133">Transmembrane helix</keyword>
<feature type="transmembrane region" description="Helical" evidence="7">
    <location>
        <begin position="302"/>
        <end position="322"/>
    </location>
</feature>
<evidence type="ECO:0000256" key="2">
    <source>
        <dbReference type="ARBA" id="ARBA00007543"/>
    </source>
</evidence>
<feature type="transmembrane region" description="Helical" evidence="7">
    <location>
        <begin position="85"/>
        <end position="102"/>
    </location>
</feature>
<evidence type="ECO:0000256" key="1">
    <source>
        <dbReference type="ARBA" id="ARBA00004651"/>
    </source>
</evidence>
<feature type="transmembrane region" description="Helical" evidence="7">
    <location>
        <begin position="12"/>
        <end position="40"/>
    </location>
</feature>
<evidence type="ECO:0000313" key="8">
    <source>
        <dbReference type="EMBL" id="KDM90554.1"/>
    </source>
</evidence>
<dbReference type="GO" id="GO:0016682">
    <property type="term" value="F:oxidoreductase activity, acting on diphenols and related substances as donors, oxygen as acceptor"/>
    <property type="evidence" value="ECO:0007669"/>
    <property type="project" value="TreeGrafter"/>
</dbReference>
<dbReference type="EMBL" id="JMIB01000031">
    <property type="protein sequence ID" value="KDM90554.1"/>
    <property type="molecule type" value="Genomic_DNA"/>
</dbReference>
<keyword evidence="9" id="KW-1185">Reference proteome</keyword>
<comment type="caution">
    <text evidence="8">The sequence shown here is derived from an EMBL/GenBank/DDBJ whole genome shotgun (WGS) entry which is preliminary data.</text>
</comment>
<evidence type="ECO:0000256" key="7">
    <source>
        <dbReference type="SAM" id="Phobius"/>
    </source>
</evidence>
<dbReference type="AlphaFoldDB" id="A0A066RJP7"/>
<comment type="similarity">
    <text evidence="2">Belongs to the cytochrome ubiquinol oxidase subunit 2 family.</text>
</comment>
<dbReference type="PANTHER" id="PTHR43141:SF4">
    <property type="entry name" value="CYTOCHROME BD2 SUBUNIT II"/>
    <property type="match status" value="1"/>
</dbReference>
<dbReference type="RefSeq" id="WP_036754956.1">
    <property type="nucleotide sequence ID" value="NZ_JAGSGC010000002.1"/>
</dbReference>
<dbReference type="OrthoDB" id="9776710at2"/>
<sequence length="338" mass="37671">MDIQGIDLSIIWSVLIAFGIMMYVILDGFDLGLGILFPFISDSEERDVMMNTVAPVWDGNETWIVFGAAAMFGAFPLAYSLIFEALYLPLIFVLAGLILRGVAFEFRFKAEPEQRHIWDKAFIGGSVLATFFQGVALGTYVSGIPVVDRQFAGGAFDWFSPFPLFCGVGLVLTYALLGSTWLLIKTEGMLEARMRHFSRPLAYLLAWVIVITCGWTAFIHKDIAHRWFHGSHWLLTGGITVLAVIALYALQKSLRQRHSHQPFISTLGLVFLGYAGLVLSVWPNIVPPSIDLWEAASPTTSQLFALMGTLLILPVILMYTLWGYHVFRGKVKPGDAYH</sequence>
<accession>A0A066RJP7</accession>
<evidence type="ECO:0000256" key="3">
    <source>
        <dbReference type="ARBA" id="ARBA00022475"/>
    </source>
</evidence>
<feature type="transmembrane region" description="Helical" evidence="7">
    <location>
        <begin position="231"/>
        <end position="250"/>
    </location>
</feature>
<reference evidence="8 9" key="1">
    <citation type="submission" date="2014-04" db="EMBL/GenBank/DDBJ databases">
        <title>Draft genome sequence of Photobacterium halotolerans S2753: a solonamide, ngercheumicin and holomycin producer.</title>
        <authorList>
            <person name="Machado H.R."/>
            <person name="Gram L."/>
        </authorList>
    </citation>
    <scope>NUCLEOTIDE SEQUENCE [LARGE SCALE GENOMIC DNA]</scope>
    <source>
        <strain evidence="8 9">S2753</strain>
    </source>
</reference>
<evidence type="ECO:0000256" key="6">
    <source>
        <dbReference type="ARBA" id="ARBA00023136"/>
    </source>
</evidence>
<dbReference type="Pfam" id="PF02322">
    <property type="entry name" value="Cyt_bd_oxida_II"/>
    <property type="match status" value="1"/>
</dbReference>
<dbReference type="GO" id="GO:0070069">
    <property type="term" value="C:cytochrome complex"/>
    <property type="evidence" value="ECO:0007669"/>
    <property type="project" value="TreeGrafter"/>
</dbReference>
<evidence type="ECO:0000313" key="9">
    <source>
        <dbReference type="Proteomes" id="UP000027192"/>
    </source>
</evidence>
<dbReference type="PIRSF" id="PIRSF000267">
    <property type="entry name" value="Cyt_oxidse_sub2"/>
    <property type="match status" value="1"/>
</dbReference>
<evidence type="ECO:0000256" key="5">
    <source>
        <dbReference type="ARBA" id="ARBA00022989"/>
    </source>
</evidence>
<feature type="transmembrane region" description="Helical" evidence="7">
    <location>
        <begin position="122"/>
        <end position="142"/>
    </location>
</feature>
<protein>
    <submittedName>
        <fullName evidence="8">Ubiquinol oxidase subunit II</fullName>
    </submittedName>
</protein>
<feature type="transmembrane region" description="Helical" evidence="7">
    <location>
        <begin position="61"/>
        <end position="79"/>
    </location>
</feature>
<comment type="subcellular location">
    <subcellularLocation>
        <location evidence="1">Cell membrane</location>
        <topology evidence="1">Multi-pass membrane protein</topology>
    </subcellularLocation>
</comment>
<dbReference type="NCBIfam" id="TIGR00203">
    <property type="entry name" value="cydB"/>
    <property type="match status" value="1"/>
</dbReference>
<dbReference type="PANTHER" id="PTHR43141">
    <property type="entry name" value="CYTOCHROME BD2 SUBUNIT II"/>
    <property type="match status" value="1"/>
</dbReference>
<feature type="transmembrane region" description="Helical" evidence="7">
    <location>
        <begin position="200"/>
        <end position="219"/>
    </location>
</feature>
<proteinExistence type="inferred from homology"/>
<organism evidence="8 9">
    <name type="scientific">Photobacterium galatheae</name>
    <dbReference type="NCBI Taxonomy" id="1654360"/>
    <lineage>
        <taxon>Bacteria</taxon>
        <taxon>Pseudomonadati</taxon>
        <taxon>Pseudomonadota</taxon>
        <taxon>Gammaproteobacteria</taxon>
        <taxon>Vibrionales</taxon>
        <taxon>Vibrionaceae</taxon>
        <taxon>Photobacterium</taxon>
    </lineage>
</organism>
<dbReference type="GO" id="GO:0005886">
    <property type="term" value="C:plasma membrane"/>
    <property type="evidence" value="ECO:0007669"/>
    <property type="project" value="UniProtKB-SubCell"/>
</dbReference>
<keyword evidence="6 7" id="KW-0472">Membrane</keyword>
<name>A0A066RJP7_9GAMM</name>
<gene>
    <name evidence="8" type="ORF">EA58_16680</name>
</gene>
<keyword evidence="3" id="KW-1003">Cell membrane</keyword>
<feature type="transmembrane region" description="Helical" evidence="7">
    <location>
        <begin position="162"/>
        <end position="184"/>
    </location>
</feature>
<feature type="transmembrane region" description="Helical" evidence="7">
    <location>
        <begin position="262"/>
        <end position="282"/>
    </location>
</feature>
<dbReference type="STRING" id="1654360.EA58_16680"/>
<dbReference type="Proteomes" id="UP000027192">
    <property type="component" value="Unassembled WGS sequence"/>
</dbReference>